<keyword evidence="3" id="KW-1185">Reference proteome</keyword>
<dbReference type="InterPro" id="IPR028098">
    <property type="entry name" value="Glyco_trans_4-like_N"/>
</dbReference>
<protein>
    <submittedName>
        <fullName evidence="2">Glycosyltransferase family 4 protein</fullName>
    </submittedName>
</protein>
<reference evidence="2" key="1">
    <citation type="submission" date="2020-04" db="EMBL/GenBank/DDBJ databases">
        <title>A desert anoxygenic phototrophic bacterium fixes CO2 using RubisCO under aerobic conditions.</title>
        <authorList>
            <person name="Tang K."/>
        </authorList>
    </citation>
    <scope>NUCLEOTIDE SEQUENCE [LARGE SCALE GENOMIC DNA]</scope>
    <source>
        <strain evidence="2">MIMtkB3</strain>
    </source>
</reference>
<dbReference type="PANTHER" id="PTHR12526:SF637">
    <property type="entry name" value="GLYCOSYLTRANSFERASE EPSF-RELATED"/>
    <property type="match status" value="1"/>
</dbReference>
<dbReference type="Proteomes" id="UP000501891">
    <property type="component" value="Chromosome"/>
</dbReference>
<dbReference type="SUPFAM" id="SSF53756">
    <property type="entry name" value="UDP-Glycosyltransferase/glycogen phosphorylase"/>
    <property type="match status" value="1"/>
</dbReference>
<gene>
    <name evidence="2" type="ORF">HHL28_03155</name>
</gene>
<dbReference type="Pfam" id="PF13692">
    <property type="entry name" value="Glyco_trans_1_4"/>
    <property type="match status" value="1"/>
</dbReference>
<dbReference type="Gene3D" id="3.40.50.2000">
    <property type="entry name" value="Glycogen Phosphorylase B"/>
    <property type="match status" value="2"/>
</dbReference>
<dbReference type="EMBL" id="CP051775">
    <property type="protein sequence ID" value="QJE72230.1"/>
    <property type="molecule type" value="Genomic_DNA"/>
</dbReference>
<dbReference type="KEGG" id="acru:HHL28_03155"/>
<name>A0A858R485_9PROT</name>
<evidence type="ECO:0000313" key="3">
    <source>
        <dbReference type="Proteomes" id="UP000501891"/>
    </source>
</evidence>
<sequence length="377" mass="41483">MRFAYVYDLDASDINVQSGRPFSILSQIERRTGPVERVFPLEDRVKYVFAPRYAFNRLRGLRYRPDRETLLLRSLARQVSKRLKGSDADCVFCPGSHAVAELETKLPKIFCADATFQNVIGFYDSFSNLAPSYLAQGHRLERKALASCAAAIYPSDWAAQSAVRDYGADPRKVHVVPFGANVQAPDRATVADRIAARPTDRLVVLFSGREWERKGADIVLAACEMLQAGGIPVELHLVGIRQPPVALPPFATSHGLLNKRDPAQNRLMQDLLANAHVMFVPSRAENYGMTFCEAAAYGLPSLSTAVGGIPTIVRDGVNGWCLPLEAGPADYATVLAGMWADYPAYLDLAHASLAEYHARLNWDAFGDRLMEIAKSVA</sequence>
<accession>A0A858R485</accession>
<dbReference type="GO" id="GO:0016757">
    <property type="term" value="F:glycosyltransferase activity"/>
    <property type="evidence" value="ECO:0007669"/>
    <property type="project" value="UniProtKB-ARBA"/>
</dbReference>
<proteinExistence type="predicted"/>
<evidence type="ECO:0000313" key="2">
    <source>
        <dbReference type="EMBL" id="QJE72230.1"/>
    </source>
</evidence>
<evidence type="ECO:0000259" key="1">
    <source>
        <dbReference type="Pfam" id="PF13439"/>
    </source>
</evidence>
<dbReference type="AlphaFoldDB" id="A0A858R485"/>
<organism evidence="2 3">
    <name type="scientific">Aerophototrophica crusticola</name>
    <dbReference type="NCBI Taxonomy" id="1709002"/>
    <lineage>
        <taxon>Bacteria</taxon>
        <taxon>Pseudomonadati</taxon>
        <taxon>Pseudomonadota</taxon>
        <taxon>Alphaproteobacteria</taxon>
        <taxon>Rhodospirillales</taxon>
        <taxon>Rhodospirillaceae</taxon>
        <taxon>Aerophototrophica</taxon>
    </lineage>
</organism>
<dbReference type="PANTHER" id="PTHR12526">
    <property type="entry name" value="GLYCOSYLTRANSFERASE"/>
    <property type="match status" value="1"/>
</dbReference>
<feature type="domain" description="Glycosyltransferase subfamily 4-like N-terminal" evidence="1">
    <location>
        <begin position="53"/>
        <end position="182"/>
    </location>
</feature>
<dbReference type="CDD" id="cd03801">
    <property type="entry name" value="GT4_PimA-like"/>
    <property type="match status" value="1"/>
</dbReference>
<dbReference type="Pfam" id="PF13439">
    <property type="entry name" value="Glyco_transf_4"/>
    <property type="match status" value="1"/>
</dbReference>